<evidence type="ECO:0000256" key="3">
    <source>
        <dbReference type="ARBA" id="ARBA00022723"/>
    </source>
</evidence>
<protein>
    <submittedName>
        <fullName evidence="8">(Fe-S)-binding protein</fullName>
    </submittedName>
</protein>
<evidence type="ECO:0000256" key="5">
    <source>
        <dbReference type="ARBA" id="ARBA00023004"/>
    </source>
</evidence>
<accession>A0A6N6N582</accession>
<evidence type="ECO:0000256" key="1">
    <source>
        <dbReference type="ARBA" id="ARBA00022448"/>
    </source>
</evidence>
<dbReference type="AlphaFoldDB" id="A0A6N6N582"/>
<dbReference type="GO" id="GO:0046872">
    <property type="term" value="F:metal ion binding"/>
    <property type="evidence" value="ECO:0007669"/>
    <property type="project" value="UniProtKB-KW"/>
</dbReference>
<dbReference type="RefSeq" id="WP_151149548.1">
    <property type="nucleotide sequence ID" value="NZ_WAIE01000001.1"/>
</dbReference>
<dbReference type="InterPro" id="IPR004017">
    <property type="entry name" value="Cys_rich_dom"/>
</dbReference>
<feature type="domain" description="4Fe-4S ferredoxin-type" evidence="7">
    <location>
        <begin position="64"/>
        <end position="90"/>
    </location>
</feature>
<feature type="domain" description="4Fe-4S ferredoxin-type" evidence="7">
    <location>
        <begin position="20"/>
        <end position="50"/>
    </location>
</feature>
<dbReference type="PANTHER" id="PTHR43551:SF1">
    <property type="entry name" value="HETERODISULFIDE REDUCTASE"/>
    <property type="match status" value="1"/>
</dbReference>
<keyword evidence="5" id="KW-0408">Iron</keyword>
<dbReference type="PROSITE" id="PS51379">
    <property type="entry name" value="4FE4S_FER_2"/>
    <property type="match status" value="2"/>
</dbReference>
<evidence type="ECO:0000259" key="7">
    <source>
        <dbReference type="PROSITE" id="PS51379"/>
    </source>
</evidence>
<dbReference type="EMBL" id="WAIE01000001">
    <property type="protein sequence ID" value="KAB1443216.1"/>
    <property type="molecule type" value="Genomic_DNA"/>
</dbReference>
<comment type="caution">
    <text evidence="8">The sequence shown here is derived from an EMBL/GenBank/DDBJ whole genome shotgun (WGS) entry which is preliminary data.</text>
</comment>
<dbReference type="InterPro" id="IPR017896">
    <property type="entry name" value="4Fe4S_Fe-S-bd"/>
</dbReference>
<dbReference type="Proteomes" id="UP000438699">
    <property type="component" value="Unassembled WGS sequence"/>
</dbReference>
<dbReference type="Gene3D" id="1.10.1060.10">
    <property type="entry name" value="Alpha-helical ferredoxin"/>
    <property type="match status" value="1"/>
</dbReference>
<dbReference type="InterPro" id="IPR017900">
    <property type="entry name" value="4Fe4S_Fe_S_CS"/>
</dbReference>
<organism evidence="8 9">
    <name type="scientific">Pseudodesulfovibrio senegalensis</name>
    <dbReference type="NCBI Taxonomy" id="1721087"/>
    <lineage>
        <taxon>Bacteria</taxon>
        <taxon>Pseudomonadati</taxon>
        <taxon>Thermodesulfobacteriota</taxon>
        <taxon>Desulfovibrionia</taxon>
        <taxon>Desulfovibrionales</taxon>
        <taxon>Desulfovibrionaceae</taxon>
    </lineage>
</organism>
<name>A0A6N6N582_9BACT</name>
<keyword evidence="3" id="KW-0479">Metal-binding</keyword>
<dbReference type="Pfam" id="PF13183">
    <property type="entry name" value="Fer4_8"/>
    <property type="match status" value="1"/>
</dbReference>
<keyword evidence="6" id="KW-0411">Iron-sulfur</keyword>
<evidence type="ECO:0000313" key="8">
    <source>
        <dbReference type="EMBL" id="KAB1443216.1"/>
    </source>
</evidence>
<evidence type="ECO:0000256" key="4">
    <source>
        <dbReference type="ARBA" id="ARBA00022982"/>
    </source>
</evidence>
<sequence>MQAVAEVITPTSLSEDMRTYLGRFDLAACVSCGSCASGCPSSGAPGFEDWNTRKVLRMLAMGMVDEVVNSDFVWLCTGCGRCSQNCPMGVDIAPLMMHMKHLRDRDKVPGSLHKGAQNNLESGNNLAISRDDYLEGMLDLGNELAEEECPGFYVPVDKQDAEVLFFPNSKEVYGDFEDQFWWWKIFYAARENWTVPSEGWEAVDWALFSGNYEGTRKLARRKIDFMKRLNIKQMIMPDCGGGSYGCRTGLKYCLEENSENEVDFIYLYEYLMRIMKEGRITLDKSVHAGKSFTWHDSCKHGRELYRHYGVAFFDEPRWILEQCVDDFVEMTPNRMNSYCCGAGGGMWPMPFDDQSAHHGRYKAEQIQRSGADVVVVACSNCRDQIMKRLPNYYPDYKYEVKYLWQVIAEALVIDPLQGEELRRAEDEAREQWKRLEVELTSEY</sequence>
<dbReference type="OrthoDB" id="9786127at2"/>
<dbReference type="SUPFAM" id="SSF46548">
    <property type="entry name" value="alpha-helical ferredoxin"/>
    <property type="match status" value="1"/>
</dbReference>
<reference evidence="8 9" key="1">
    <citation type="journal article" date="2017" name="Int. J. Syst. Evol. Microbiol.">
        <title>Desulfovibrio senegalensis sp. nov., a mesophilic sulfate reducer isolated from marine sediment.</title>
        <authorList>
            <person name="Thioye A."/>
            <person name="Gam Z.B.A."/>
            <person name="Mbengue M."/>
            <person name="Cayol J.L."/>
            <person name="Joseph-Bartoli M."/>
            <person name="Toure-Kane C."/>
            <person name="Labat M."/>
        </authorList>
    </citation>
    <scope>NUCLEOTIDE SEQUENCE [LARGE SCALE GENOMIC DNA]</scope>
    <source>
        <strain evidence="8 9">DSM 101509</strain>
    </source>
</reference>
<keyword evidence="4" id="KW-0249">Electron transport</keyword>
<dbReference type="GO" id="GO:0051539">
    <property type="term" value="F:4 iron, 4 sulfur cluster binding"/>
    <property type="evidence" value="ECO:0007669"/>
    <property type="project" value="UniProtKB-KW"/>
</dbReference>
<keyword evidence="2" id="KW-0004">4Fe-4S</keyword>
<evidence type="ECO:0000313" key="9">
    <source>
        <dbReference type="Proteomes" id="UP000438699"/>
    </source>
</evidence>
<dbReference type="Pfam" id="PF02754">
    <property type="entry name" value="CCG"/>
    <property type="match status" value="1"/>
</dbReference>
<keyword evidence="9" id="KW-1185">Reference proteome</keyword>
<keyword evidence="1" id="KW-0813">Transport</keyword>
<dbReference type="PROSITE" id="PS00198">
    <property type="entry name" value="4FE4S_FER_1"/>
    <property type="match status" value="1"/>
</dbReference>
<dbReference type="GO" id="GO:0016491">
    <property type="term" value="F:oxidoreductase activity"/>
    <property type="evidence" value="ECO:0007669"/>
    <property type="project" value="UniProtKB-ARBA"/>
</dbReference>
<evidence type="ECO:0000256" key="2">
    <source>
        <dbReference type="ARBA" id="ARBA00022485"/>
    </source>
</evidence>
<dbReference type="InterPro" id="IPR009051">
    <property type="entry name" value="Helical_ferredxn"/>
</dbReference>
<dbReference type="PANTHER" id="PTHR43551">
    <property type="entry name" value="FUMARATE REDUCTASE IRON-SULFUR SUBUNIT"/>
    <property type="match status" value="1"/>
</dbReference>
<gene>
    <name evidence="8" type="ORF">F8A88_02825</name>
</gene>
<proteinExistence type="predicted"/>
<evidence type="ECO:0000256" key="6">
    <source>
        <dbReference type="ARBA" id="ARBA00023014"/>
    </source>
</evidence>